<feature type="compositionally biased region" description="Polar residues" evidence="1">
    <location>
        <begin position="23"/>
        <end position="36"/>
    </location>
</feature>
<feature type="region of interest" description="Disordered" evidence="1">
    <location>
        <begin position="133"/>
        <end position="171"/>
    </location>
</feature>
<proteinExistence type="predicted"/>
<reference evidence="2" key="1">
    <citation type="journal article" date="2020" name="Stud. Mycol.">
        <title>101 Dothideomycetes genomes: a test case for predicting lifestyles and emergence of pathogens.</title>
        <authorList>
            <person name="Haridas S."/>
            <person name="Albert R."/>
            <person name="Binder M."/>
            <person name="Bloem J."/>
            <person name="Labutti K."/>
            <person name="Salamov A."/>
            <person name="Andreopoulos B."/>
            <person name="Baker S."/>
            <person name="Barry K."/>
            <person name="Bills G."/>
            <person name="Bluhm B."/>
            <person name="Cannon C."/>
            <person name="Castanera R."/>
            <person name="Culley D."/>
            <person name="Daum C."/>
            <person name="Ezra D."/>
            <person name="Gonzalez J."/>
            <person name="Henrissat B."/>
            <person name="Kuo A."/>
            <person name="Liang C."/>
            <person name="Lipzen A."/>
            <person name="Lutzoni F."/>
            <person name="Magnuson J."/>
            <person name="Mondo S."/>
            <person name="Nolan M."/>
            <person name="Ohm R."/>
            <person name="Pangilinan J."/>
            <person name="Park H.-J."/>
            <person name="Ramirez L."/>
            <person name="Alfaro M."/>
            <person name="Sun H."/>
            <person name="Tritt A."/>
            <person name="Yoshinaga Y."/>
            <person name="Zwiers L.-H."/>
            <person name="Turgeon B."/>
            <person name="Goodwin S."/>
            <person name="Spatafora J."/>
            <person name="Crous P."/>
            <person name="Grigoriev I."/>
        </authorList>
    </citation>
    <scope>NUCLEOTIDE SEQUENCE</scope>
    <source>
        <strain evidence="2">CBS 675.92</strain>
    </source>
</reference>
<feature type="compositionally biased region" description="Polar residues" evidence="1">
    <location>
        <begin position="315"/>
        <end position="325"/>
    </location>
</feature>
<keyword evidence="3" id="KW-1185">Reference proteome</keyword>
<protein>
    <submittedName>
        <fullName evidence="2">Uncharacterized protein</fullName>
    </submittedName>
</protein>
<gene>
    <name evidence="2" type="ORF">CC80DRAFT_30386</name>
</gene>
<feature type="compositionally biased region" description="Basic and acidic residues" evidence="1">
    <location>
        <begin position="652"/>
        <end position="663"/>
    </location>
</feature>
<feature type="compositionally biased region" description="Low complexity" evidence="1">
    <location>
        <begin position="65"/>
        <end position="99"/>
    </location>
</feature>
<feature type="region of interest" description="Disordered" evidence="1">
    <location>
        <begin position="642"/>
        <end position="719"/>
    </location>
</feature>
<dbReference type="EMBL" id="ML976987">
    <property type="protein sequence ID" value="KAF1958412.1"/>
    <property type="molecule type" value="Genomic_DNA"/>
</dbReference>
<dbReference type="Proteomes" id="UP000800035">
    <property type="component" value="Unassembled WGS sequence"/>
</dbReference>
<feature type="compositionally biased region" description="Low complexity" evidence="1">
    <location>
        <begin position="148"/>
        <end position="164"/>
    </location>
</feature>
<feature type="region of interest" description="Disordered" evidence="1">
    <location>
        <begin position="1"/>
        <end position="101"/>
    </location>
</feature>
<feature type="compositionally biased region" description="Basic and acidic residues" evidence="1">
    <location>
        <begin position="271"/>
        <end position="280"/>
    </location>
</feature>
<sequence>MARRSARLQKQRSPTPSDHDDSSNVSWETAQSQSPPHNDRLPSVVEDEEPAVETPRKVAVEKKAATTAKAQKTSKLPQLTMTTATPTQTPSRTPSNRTPIVPETQEMHPALHHASTAKMLDEARWLGFQNLGAHTAPPKATRPAAGQATPSKTTTATPNTPAAAKDSPTSGFQFRFRMKSPFSGLSPKSSSILKNRKDAAAADPRALFKADEFCAPADLEPKRKTAVPKGKMKRFSDIHMSQFKKMDSIANHPSAFRPVQLTNAPLKKSHSKVDLHKPELSAKTPNKLKRSQSKMDVTEPAPKAPASGLKRTQSKMEVTEQTTRIPPTPLKRTQSKMDLTGSSLPRSQSTVRLVPPSRDGRPTTQDGNPFAKRVKRTEVDDAATTRPLSRDGQPDANKPTVTKAATPARKITSQTALPRLASRLMTPTKASLMRSQSVKAVKTKSMLPSLVKSPSAANLFSPTNIGNAVKDSVREGIRKTSSSLLKVRSILRTPNRKFSNDLDKIAAGTHMSPPPGLDLQKTLPAAPQTAPAKKHVVFTNSTLERDLQDDWSKSPSPMKLRAGSEIPAGAVIYPSLRGAGNVEYPVLAEDNESGAASTSRRLTFGDATAISPGEFSFKSDKPIDFGPVSTGTIRMVRKSNASSMFDGKKRKLDTVEESSDKENSAPVQPDEGRSAKKAKTAPEPPKTPSKLPRRTPNKRGSSISKSRLAFLSTPKRGKA</sequence>
<feature type="compositionally biased region" description="Polar residues" evidence="1">
    <location>
        <begin position="336"/>
        <end position="351"/>
    </location>
</feature>
<feature type="compositionally biased region" description="Basic and acidic residues" evidence="1">
    <location>
        <begin position="54"/>
        <end position="64"/>
    </location>
</feature>
<accession>A0A6A5U3J5</accession>
<feature type="compositionally biased region" description="Basic residues" evidence="1">
    <location>
        <begin position="1"/>
        <end position="10"/>
    </location>
</feature>
<dbReference type="OrthoDB" id="5204833at2759"/>
<name>A0A6A5U3J5_9PLEO</name>
<organism evidence="2 3">
    <name type="scientific">Byssothecium circinans</name>
    <dbReference type="NCBI Taxonomy" id="147558"/>
    <lineage>
        <taxon>Eukaryota</taxon>
        <taxon>Fungi</taxon>
        <taxon>Dikarya</taxon>
        <taxon>Ascomycota</taxon>
        <taxon>Pezizomycotina</taxon>
        <taxon>Dothideomycetes</taxon>
        <taxon>Pleosporomycetidae</taxon>
        <taxon>Pleosporales</taxon>
        <taxon>Massarineae</taxon>
        <taxon>Massarinaceae</taxon>
        <taxon>Byssothecium</taxon>
    </lineage>
</organism>
<feature type="region of interest" description="Disordered" evidence="1">
    <location>
        <begin position="266"/>
        <end position="407"/>
    </location>
</feature>
<evidence type="ECO:0000313" key="2">
    <source>
        <dbReference type="EMBL" id="KAF1958412.1"/>
    </source>
</evidence>
<evidence type="ECO:0000313" key="3">
    <source>
        <dbReference type="Proteomes" id="UP000800035"/>
    </source>
</evidence>
<dbReference type="AlphaFoldDB" id="A0A6A5U3J5"/>
<evidence type="ECO:0000256" key="1">
    <source>
        <dbReference type="SAM" id="MobiDB-lite"/>
    </source>
</evidence>